<name>A0A091BAN1_9GAMM</name>
<accession>A0A091BAN1</accession>
<dbReference type="CDD" id="cd00056">
    <property type="entry name" value="ENDO3c"/>
    <property type="match status" value="1"/>
</dbReference>
<evidence type="ECO:0000313" key="7">
    <source>
        <dbReference type="EMBL" id="KFN49733.1"/>
    </source>
</evidence>
<dbReference type="AlphaFoldDB" id="A0A091BAN1"/>
<dbReference type="RefSeq" id="WP_026815711.1">
    <property type="nucleotide sequence ID" value="NZ_AUFF01000001.1"/>
</dbReference>
<proteinExistence type="inferred from homology"/>
<dbReference type="InterPro" id="IPR003265">
    <property type="entry name" value="HhH-GPD_domain"/>
</dbReference>
<dbReference type="OrthoDB" id="9811249at2"/>
<evidence type="ECO:0000256" key="2">
    <source>
        <dbReference type="ARBA" id="ARBA00010817"/>
    </source>
</evidence>
<dbReference type="GO" id="GO:0032131">
    <property type="term" value="F:alkylated DNA binding"/>
    <property type="evidence" value="ECO:0007669"/>
    <property type="project" value="TreeGrafter"/>
</dbReference>
<dbReference type="GO" id="GO:0005737">
    <property type="term" value="C:cytoplasm"/>
    <property type="evidence" value="ECO:0007669"/>
    <property type="project" value="TreeGrafter"/>
</dbReference>
<dbReference type="EC" id="3.2.2.21" evidence="3"/>
<comment type="catalytic activity">
    <reaction evidence="1">
        <text>Hydrolysis of alkylated DNA, releasing 3-methyladenine, 3-methylguanine, 7-methylguanine and 7-methyladenine.</text>
        <dbReference type="EC" id="3.2.2.21"/>
    </reaction>
</comment>
<comment type="caution">
    <text evidence="7">The sequence shown here is derived from an EMBL/GenBank/DDBJ whole genome shotgun (WGS) entry which is preliminary data.</text>
</comment>
<dbReference type="PANTHER" id="PTHR43003">
    <property type="entry name" value="DNA-3-METHYLADENINE GLYCOSYLASE"/>
    <property type="match status" value="1"/>
</dbReference>
<dbReference type="GO" id="GO:0006285">
    <property type="term" value="P:base-excision repair, AP site formation"/>
    <property type="evidence" value="ECO:0007669"/>
    <property type="project" value="TreeGrafter"/>
</dbReference>
<keyword evidence="4" id="KW-0227">DNA damage</keyword>
<dbReference type="PANTHER" id="PTHR43003:SF5">
    <property type="entry name" value="DNA-3-METHYLADENINE GLYCOSYLASE"/>
    <property type="match status" value="1"/>
</dbReference>
<reference evidence="7 8" key="1">
    <citation type="submission" date="2013-09" db="EMBL/GenBank/DDBJ databases">
        <title>Genome sequencing of Arenimonas composti.</title>
        <authorList>
            <person name="Chen F."/>
            <person name="Wang G."/>
        </authorList>
    </citation>
    <scope>NUCLEOTIDE SEQUENCE [LARGE SCALE GENOMIC DNA]</scope>
    <source>
        <strain evidence="7 8">TR7-09</strain>
    </source>
</reference>
<dbReference type="FunFam" id="1.10.340.30:FF:000004">
    <property type="entry name" value="DNA-3-methyladenine glycosylase II"/>
    <property type="match status" value="1"/>
</dbReference>
<evidence type="ECO:0000256" key="3">
    <source>
        <dbReference type="ARBA" id="ARBA00012000"/>
    </source>
</evidence>
<dbReference type="eggNOG" id="COG0122">
    <property type="taxonomic scope" value="Bacteria"/>
</dbReference>
<dbReference type="GO" id="GO:0006307">
    <property type="term" value="P:DNA alkylation repair"/>
    <property type="evidence" value="ECO:0007669"/>
    <property type="project" value="TreeGrafter"/>
</dbReference>
<dbReference type="SUPFAM" id="SSF48150">
    <property type="entry name" value="DNA-glycosylase"/>
    <property type="match status" value="1"/>
</dbReference>
<evidence type="ECO:0000256" key="1">
    <source>
        <dbReference type="ARBA" id="ARBA00000086"/>
    </source>
</evidence>
<dbReference type="EMBL" id="AWXU01000030">
    <property type="protein sequence ID" value="KFN49733.1"/>
    <property type="molecule type" value="Genomic_DNA"/>
</dbReference>
<dbReference type="Gene3D" id="1.10.340.30">
    <property type="entry name" value="Hypothetical protein, domain 2"/>
    <property type="match status" value="1"/>
</dbReference>
<comment type="similarity">
    <text evidence="2">Belongs to the alkylbase DNA glycosidase AlkA family.</text>
</comment>
<evidence type="ECO:0000313" key="8">
    <source>
        <dbReference type="Proteomes" id="UP000029391"/>
    </source>
</evidence>
<dbReference type="STRING" id="1121013.GCA_000426365_00136"/>
<evidence type="ECO:0000259" key="6">
    <source>
        <dbReference type="SMART" id="SM00478"/>
    </source>
</evidence>
<dbReference type="Proteomes" id="UP000029391">
    <property type="component" value="Unassembled WGS sequence"/>
</dbReference>
<organism evidence="7 8">
    <name type="scientific">Arenimonas composti TR7-09 = DSM 18010</name>
    <dbReference type="NCBI Taxonomy" id="1121013"/>
    <lineage>
        <taxon>Bacteria</taxon>
        <taxon>Pseudomonadati</taxon>
        <taxon>Pseudomonadota</taxon>
        <taxon>Gammaproteobacteria</taxon>
        <taxon>Lysobacterales</taxon>
        <taxon>Lysobacteraceae</taxon>
        <taxon>Arenimonas</taxon>
    </lineage>
</organism>
<evidence type="ECO:0000256" key="5">
    <source>
        <dbReference type="ARBA" id="ARBA00023204"/>
    </source>
</evidence>
<keyword evidence="5" id="KW-0234">DNA repair</keyword>
<dbReference type="SMART" id="SM00478">
    <property type="entry name" value="ENDO3c"/>
    <property type="match status" value="1"/>
</dbReference>
<dbReference type="GO" id="GO:0043916">
    <property type="term" value="F:DNA-7-methylguanine glycosylase activity"/>
    <property type="evidence" value="ECO:0007669"/>
    <property type="project" value="TreeGrafter"/>
</dbReference>
<dbReference type="InterPro" id="IPR051912">
    <property type="entry name" value="Alkylbase_DNA_Glycosylase/TA"/>
</dbReference>
<dbReference type="GO" id="GO:0032993">
    <property type="term" value="C:protein-DNA complex"/>
    <property type="evidence" value="ECO:0007669"/>
    <property type="project" value="TreeGrafter"/>
</dbReference>
<dbReference type="InterPro" id="IPR011257">
    <property type="entry name" value="DNA_glycosylase"/>
</dbReference>
<sequence>MARYPRGFDLDAGIAHLRRRDRRFGRWIDRIGPLDVAAGWRRPFDPTDALARAILYQQLSGKAAATIVGRVEAAIAAKKLHADTLGRVDDATLRACGVSGNKTAALRDLAARAAAGGIPSVREMATLADAAMIERLTAVRGIGRWTVEMMLMFRLGRPDVLPVDDLGVRKGAMILDRRDDLPKPRELAERGEAWGPYRTLAGLYLWRIADGEGAAVPRSQGD</sequence>
<feature type="domain" description="HhH-GPD" evidence="6">
    <location>
        <begin position="55"/>
        <end position="210"/>
    </location>
</feature>
<protein>
    <recommendedName>
        <fullName evidence="3">DNA-3-methyladenine glycosylase II</fullName>
        <ecNumber evidence="3">3.2.2.21</ecNumber>
    </recommendedName>
</protein>
<gene>
    <name evidence="7" type="ORF">P873_09250</name>
</gene>
<keyword evidence="8" id="KW-1185">Reference proteome</keyword>
<dbReference type="GO" id="GO:0008725">
    <property type="term" value="F:DNA-3-methyladenine glycosylase activity"/>
    <property type="evidence" value="ECO:0007669"/>
    <property type="project" value="TreeGrafter"/>
</dbReference>
<dbReference type="Gene3D" id="1.10.1670.40">
    <property type="match status" value="1"/>
</dbReference>
<dbReference type="Pfam" id="PF00730">
    <property type="entry name" value="HhH-GPD"/>
    <property type="match status" value="1"/>
</dbReference>
<evidence type="ECO:0000256" key="4">
    <source>
        <dbReference type="ARBA" id="ARBA00022763"/>
    </source>
</evidence>